<feature type="compositionally biased region" description="Polar residues" evidence="4">
    <location>
        <begin position="38"/>
        <end position="52"/>
    </location>
</feature>
<dbReference type="SUPFAM" id="SSF48452">
    <property type="entry name" value="TPR-like"/>
    <property type="match status" value="2"/>
</dbReference>
<dbReference type="AlphaFoldDB" id="A0AAD9XAA9"/>
<evidence type="ECO:0000256" key="3">
    <source>
        <dbReference type="PROSITE-ProRule" id="PRU00339"/>
    </source>
</evidence>
<evidence type="ECO:0008006" key="7">
    <source>
        <dbReference type="Google" id="ProtNLM"/>
    </source>
</evidence>
<comment type="caution">
    <text evidence="5">The sequence shown here is derived from an EMBL/GenBank/DDBJ whole genome shotgun (WGS) entry which is preliminary data.</text>
</comment>
<feature type="compositionally biased region" description="Polar residues" evidence="4">
    <location>
        <begin position="134"/>
        <end position="143"/>
    </location>
</feature>
<dbReference type="InterPro" id="IPR013105">
    <property type="entry name" value="TPR_2"/>
</dbReference>
<dbReference type="Gene3D" id="1.25.40.10">
    <property type="entry name" value="Tetratricopeptide repeat domain"/>
    <property type="match status" value="1"/>
</dbReference>
<dbReference type="SMART" id="SM00028">
    <property type="entry name" value="TPR"/>
    <property type="match status" value="7"/>
</dbReference>
<organism evidence="5 6">
    <name type="scientific">Dipteronia dyeriana</name>
    <dbReference type="NCBI Taxonomy" id="168575"/>
    <lineage>
        <taxon>Eukaryota</taxon>
        <taxon>Viridiplantae</taxon>
        <taxon>Streptophyta</taxon>
        <taxon>Embryophyta</taxon>
        <taxon>Tracheophyta</taxon>
        <taxon>Spermatophyta</taxon>
        <taxon>Magnoliopsida</taxon>
        <taxon>eudicotyledons</taxon>
        <taxon>Gunneridae</taxon>
        <taxon>Pentapetalae</taxon>
        <taxon>rosids</taxon>
        <taxon>malvids</taxon>
        <taxon>Sapindales</taxon>
        <taxon>Sapindaceae</taxon>
        <taxon>Hippocastanoideae</taxon>
        <taxon>Acereae</taxon>
        <taxon>Dipteronia</taxon>
    </lineage>
</organism>
<evidence type="ECO:0000256" key="2">
    <source>
        <dbReference type="ARBA" id="ARBA00022803"/>
    </source>
</evidence>
<keyword evidence="6" id="KW-1185">Reference proteome</keyword>
<dbReference type="Proteomes" id="UP001280121">
    <property type="component" value="Unassembled WGS sequence"/>
</dbReference>
<dbReference type="InterPro" id="IPR011990">
    <property type="entry name" value="TPR-like_helical_dom_sf"/>
</dbReference>
<dbReference type="Pfam" id="PF07719">
    <property type="entry name" value="TPR_2"/>
    <property type="match status" value="1"/>
</dbReference>
<feature type="repeat" description="TPR" evidence="3">
    <location>
        <begin position="267"/>
        <end position="300"/>
    </location>
</feature>
<feature type="compositionally biased region" description="Basic and acidic residues" evidence="4">
    <location>
        <begin position="1"/>
        <end position="10"/>
    </location>
</feature>
<feature type="region of interest" description="Disordered" evidence="4">
    <location>
        <begin position="1"/>
        <end position="106"/>
    </location>
</feature>
<dbReference type="Pfam" id="PF00515">
    <property type="entry name" value="TPR_1"/>
    <property type="match status" value="1"/>
</dbReference>
<dbReference type="PANTHER" id="PTHR46050:SF7">
    <property type="entry name" value="TETRATRICOPEPTIDE REPEAT (TPR)-LIKE SUPERFAMILY PROTEIN"/>
    <property type="match status" value="1"/>
</dbReference>
<dbReference type="PROSITE" id="PS50005">
    <property type="entry name" value="TPR"/>
    <property type="match status" value="2"/>
</dbReference>
<sequence length="623" mass="68549">MGDNSPEKKTGCGLLNAVFGRRWPRRTTSSSSLPGIKDSNNNFVKITQSTPTPKRRRNSSDDNTFLEAEAEGVSEAPPKQVVSKSTPNNQPIKPPPPVNVNQQQQQQQLFKKAPQAASVQEALPKKQQQQQHQLNSYNSQGYVNQGRRVLREATGISGELDSMIADHQKSKGSNTLVRASSSNVMLFGNLGNLRQGGGNTGSSTNTYEQSFDTSSSSSSSKQPNKYPNSVMGNVVKKQNDDSNHHRAAVAPAQDASLCRALSTRMDPETLKMMGNEDYKSGNFAEALALYDAAISIDPNKASYRSNKSAALTALGRLLEAVFECREAIRIEPHYHRAHHRLATLYLRLGEVEKAIYHYKHAGPEADQIDIAKCKTVQGHLNKCTDVKRMRDWNSLIKETAAAISAGADSAPLIYALQAEALLKVHRHQEADEAMKNGSKFSVDDCTKFFGPIGNANLLVVRAQVNLAAGRFDDALAAVQKAAKLDANNKEVNPVMRRARAMAAARSNGNELFKASRFSEASVAYGEGLEHDPYNSVLLCNRAACRSKLGQYEKAVEDCNYALNVRPKYSKARLRRADCYAKLEKWDASIKDYEILQRESPEDEEVIKALQEAQAQLKKKHGGS</sequence>
<evidence type="ECO:0000256" key="4">
    <source>
        <dbReference type="SAM" id="MobiDB-lite"/>
    </source>
</evidence>
<dbReference type="InterPro" id="IPR044534">
    <property type="entry name" value="TTL1-4"/>
</dbReference>
<keyword evidence="2 3" id="KW-0802">TPR repeat</keyword>
<feature type="region of interest" description="Disordered" evidence="4">
    <location>
        <begin position="195"/>
        <end position="251"/>
    </location>
</feature>
<evidence type="ECO:0000313" key="5">
    <source>
        <dbReference type="EMBL" id="KAK2655789.1"/>
    </source>
</evidence>
<gene>
    <name evidence="5" type="ORF">Ddye_008841</name>
</gene>
<evidence type="ECO:0000313" key="6">
    <source>
        <dbReference type="Proteomes" id="UP001280121"/>
    </source>
</evidence>
<reference evidence="5" key="1">
    <citation type="journal article" date="2023" name="Plant J.">
        <title>Genome sequences and population genomics provide insights into the demographic history, inbreeding, and mutation load of two 'living fossil' tree species of Dipteronia.</title>
        <authorList>
            <person name="Feng Y."/>
            <person name="Comes H.P."/>
            <person name="Chen J."/>
            <person name="Zhu S."/>
            <person name="Lu R."/>
            <person name="Zhang X."/>
            <person name="Li P."/>
            <person name="Qiu J."/>
            <person name="Olsen K.M."/>
            <person name="Qiu Y."/>
        </authorList>
    </citation>
    <scope>NUCLEOTIDE SEQUENCE</scope>
    <source>
        <strain evidence="5">KIB01</strain>
    </source>
</reference>
<dbReference type="EMBL" id="JANJYI010000003">
    <property type="protein sequence ID" value="KAK2655789.1"/>
    <property type="molecule type" value="Genomic_DNA"/>
</dbReference>
<accession>A0AAD9XAA9</accession>
<dbReference type="InterPro" id="IPR019734">
    <property type="entry name" value="TPR_rpt"/>
</dbReference>
<name>A0AAD9XAA9_9ROSI</name>
<feature type="repeat" description="TPR" evidence="3">
    <location>
        <begin position="455"/>
        <end position="488"/>
    </location>
</feature>
<keyword evidence="1" id="KW-0677">Repeat</keyword>
<feature type="compositionally biased region" description="Polar residues" evidence="4">
    <location>
        <begin position="221"/>
        <end position="231"/>
    </location>
</feature>
<feature type="region of interest" description="Disordered" evidence="4">
    <location>
        <begin position="124"/>
        <end position="143"/>
    </location>
</feature>
<protein>
    <recommendedName>
        <fullName evidence="7">Tetratricopeptide repeat protein</fullName>
    </recommendedName>
</protein>
<dbReference type="PANTHER" id="PTHR46050">
    <property type="entry name" value="TPR REPEAT-CONTAINING THIOREDOXIN"/>
    <property type="match status" value="1"/>
</dbReference>
<evidence type="ECO:0000256" key="1">
    <source>
        <dbReference type="ARBA" id="ARBA00022737"/>
    </source>
</evidence>
<dbReference type="GO" id="GO:0005737">
    <property type="term" value="C:cytoplasm"/>
    <property type="evidence" value="ECO:0007669"/>
    <property type="project" value="TreeGrafter"/>
</dbReference>
<proteinExistence type="predicted"/>